<keyword evidence="2" id="KW-0812">Transmembrane</keyword>
<evidence type="ECO:0000256" key="2">
    <source>
        <dbReference type="SAM" id="Phobius"/>
    </source>
</evidence>
<keyword evidence="2" id="KW-0472">Membrane</keyword>
<feature type="region of interest" description="Disordered" evidence="1">
    <location>
        <begin position="49"/>
        <end position="69"/>
    </location>
</feature>
<dbReference type="STRING" id="1104324.P186_1576"/>
<dbReference type="RefSeq" id="WP_014288820.1">
    <property type="nucleotide sequence ID" value="NC_016645.1"/>
</dbReference>
<gene>
    <name evidence="3" type="ORF">P186_1576</name>
</gene>
<name>G7VFI8_9CREN</name>
<dbReference type="KEGG" id="pyr:P186_1576"/>
<evidence type="ECO:0000313" key="3">
    <source>
        <dbReference type="EMBL" id="AET32994.1"/>
    </source>
</evidence>
<feature type="transmembrane region" description="Helical" evidence="2">
    <location>
        <begin position="12"/>
        <end position="38"/>
    </location>
</feature>
<dbReference type="HOGENOM" id="CLU_198717_0_0_2"/>
<evidence type="ECO:0000313" key="4">
    <source>
        <dbReference type="Proteomes" id="UP000005867"/>
    </source>
</evidence>
<protein>
    <submittedName>
        <fullName evidence="3">Uncharacterized protein</fullName>
    </submittedName>
</protein>
<dbReference type="Proteomes" id="UP000005867">
    <property type="component" value="Chromosome"/>
</dbReference>
<keyword evidence="4" id="KW-1185">Reference proteome</keyword>
<keyword evidence="2" id="KW-1133">Transmembrane helix</keyword>
<dbReference type="GeneID" id="11596072"/>
<dbReference type="eggNOG" id="arCOG07482">
    <property type="taxonomic scope" value="Archaea"/>
</dbReference>
<accession>G7VFI8</accession>
<feature type="compositionally biased region" description="Basic and acidic residues" evidence="1">
    <location>
        <begin position="49"/>
        <end position="61"/>
    </location>
</feature>
<proteinExistence type="predicted"/>
<dbReference type="BioCyc" id="PSP1104324:GJSN-1547-MONOMER"/>
<sequence length="69" mass="7695">MRLIVGVLVNLAAFILALLGVTWIAAALYAVSVVLLVWRREEKKVETRVEAKEPTPDEIKKRPVTAPEI</sequence>
<organism evidence="3 4">
    <name type="scientific">Pyrobaculum ferrireducens</name>
    <dbReference type="NCBI Taxonomy" id="1104324"/>
    <lineage>
        <taxon>Archaea</taxon>
        <taxon>Thermoproteota</taxon>
        <taxon>Thermoprotei</taxon>
        <taxon>Thermoproteales</taxon>
        <taxon>Thermoproteaceae</taxon>
        <taxon>Pyrobaculum</taxon>
    </lineage>
</organism>
<reference evidence="3 4" key="1">
    <citation type="journal article" date="2012" name="J. Bacteriol.">
        <title>Complete genome sequence of strain 1860, a crenarchaeon of the genus pyrobaculum able to grow with various electron acceptors.</title>
        <authorList>
            <person name="Mardanov A.V."/>
            <person name="Gumerov V.M."/>
            <person name="Slobodkina G.B."/>
            <person name="Beletsky A.V."/>
            <person name="Bonch-Osmolovskaya E.A."/>
            <person name="Ravin N.V."/>
            <person name="Skryabin K.G."/>
        </authorList>
    </citation>
    <scope>NUCLEOTIDE SEQUENCE [LARGE SCALE GENOMIC DNA]</scope>
    <source>
        <strain evidence="3 4">1860</strain>
    </source>
</reference>
<dbReference type="EMBL" id="CP003098">
    <property type="protein sequence ID" value="AET32994.1"/>
    <property type="molecule type" value="Genomic_DNA"/>
</dbReference>
<dbReference type="AlphaFoldDB" id="G7VFI8"/>
<evidence type="ECO:0000256" key="1">
    <source>
        <dbReference type="SAM" id="MobiDB-lite"/>
    </source>
</evidence>